<name>A0A7W0IBH7_9ACTN</name>
<dbReference type="PROSITE" id="PS51078">
    <property type="entry name" value="ICLR_ED"/>
    <property type="match status" value="1"/>
</dbReference>
<reference evidence="3 4" key="1">
    <citation type="submission" date="2020-07" db="EMBL/GenBank/DDBJ databases">
        <title>Streptomyces isolated from Indian soil.</title>
        <authorList>
            <person name="Mandal S."/>
            <person name="Maiti P.K."/>
        </authorList>
    </citation>
    <scope>NUCLEOTIDE SEQUENCE [LARGE SCALE GENOMIC DNA]</scope>
    <source>
        <strain evidence="3 4">PSKA28</strain>
    </source>
</reference>
<evidence type="ECO:0000313" key="3">
    <source>
        <dbReference type="EMBL" id="MBA2949159.1"/>
    </source>
</evidence>
<feature type="region of interest" description="Disordered" evidence="1">
    <location>
        <begin position="16"/>
        <end position="39"/>
    </location>
</feature>
<dbReference type="EMBL" id="JACEHE010000017">
    <property type="protein sequence ID" value="MBA2949159.1"/>
    <property type="molecule type" value="Genomic_DNA"/>
</dbReference>
<proteinExistence type="predicted"/>
<accession>A0A7W0IBH7</accession>
<dbReference type="InterPro" id="IPR029016">
    <property type="entry name" value="GAF-like_dom_sf"/>
</dbReference>
<evidence type="ECO:0000256" key="1">
    <source>
        <dbReference type="SAM" id="MobiDB-lite"/>
    </source>
</evidence>
<dbReference type="Pfam" id="PF01614">
    <property type="entry name" value="IclR_C"/>
    <property type="match status" value="1"/>
</dbReference>
<organism evidence="3 4">
    <name type="scientific">Streptomyces himalayensis subsp. himalayensis</name>
    <dbReference type="NCBI Taxonomy" id="2756131"/>
    <lineage>
        <taxon>Bacteria</taxon>
        <taxon>Bacillati</taxon>
        <taxon>Actinomycetota</taxon>
        <taxon>Actinomycetes</taxon>
        <taxon>Kitasatosporales</taxon>
        <taxon>Streptomycetaceae</taxon>
        <taxon>Streptomyces</taxon>
        <taxon>Streptomyces himalayensis</taxon>
    </lineage>
</organism>
<dbReference type="InterPro" id="IPR014757">
    <property type="entry name" value="Tscrpt_reg_IclR_C"/>
</dbReference>
<feature type="domain" description="IclR-ED" evidence="2">
    <location>
        <begin position="1"/>
        <end position="104"/>
    </location>
</feature>
<dbReference type="Gene3D" id="3.30.450.40">
    <property type="match status" value="1"/>
</dbReference>
<dbReference type="SUPFAM" id="SSF55781">
    <property type="entry name" value="GAF domain-like"/>
    <property type="match status" value="1"/>
</dbReference>
<evidence type="ECO:0000313" key="4">
    <source>
        <dbReference type="Proteomes" id="UP000545761"/>
    </source>
</evidence>
<protein>
    <recommendedName>
        <fullName evidence="2">IclR-ED domain-containing protein</fullName>
    </recommendedName>
</protein>
<comment type="caution">
    <text evidence="3">The sequence shown here is derived from an EMBL/GenBank/DDBJ whole genome shotgun (WGS) entry which is preliminary data.</text>
</comment>
<sequence length="104" mass="11081">MSPFASLAFTKLRRREAGSRIQHSHPDGACRASAQESQRERGYAVDDVGNEHEIRCAGAPVFDHSGTVTAAVSMSGPASRVTMRIGVWGRSPEFREGAGLGNAP</sequence>
<evidence type="ECO:0000259" key="2">
    <source>
        <dbReference type="PROSITE" id="PS51078"/>
    </source>
</evidence>
<dbReference type="Proteomes" id="UP000545761">
    <property type="component" value="Unassembled WGS sequence"/>
</dbReference>
<dbReference type="AlphaFoldDB" id="A0A7W0IBH7"/>
<gene>
    <name evidence="3" type="ORF">H1D24_25885</name>
</gene>